<organism evidence="1 2">
    <name type="scientific">Myotis lucifugus</name>
    <name type="common">Little brown bat</name>
    <dbReference type="NCBI Taxonomy" id="59463"/>
    <lineage>
        <taxon>Eukaryota</taxon>
        <taxon>Metazoa</taxon>
        <taxon>Chordata</taxon>
        <taxon>Craniata</taxon>
        <taxon>Vertebrata</taxon>
        <taxon>Euteleostomi</taxon>
        <taxon>Mammalia</taxon>
        <taxon>Eutheria</taxon>
        <taxon>Laurasiatheria</taxon>
        <taxon>Chiroptera</taxon>
        <taxon>Yangochiroptera</taxon>
        <taxon>Vespertilionidae</taxon>
        <taxon>Myotis</taxon>
    </lineage>
</organism>
<dbReference type="STRING" id="59463.ENSMLUP00000016940"/>
<dbReference type="EMBL" id="AAPE02055469">
    <property type="status" value="NOT_ANNOTATED_CDS"/>
    <property type="molecule type" value="Genomic_DNA"/>
</dbReference>
<evidence type="ECO:0000313" key="1">
    <source>
        <dbReference type="Ensembl" id="ENSMLUP00000016940.1"/>
    </source>
</evidence>
<dbReference type="GO" id="GO:0031011">
    <property type="term" value="C:Ino80 complex"/>
    <property type="evidence" value="ECO:0007669"/>
    <property type="project" value="TreeGrafter"/>
</dbReference>
<dbReference type="eggNOG" id="ENOG502RHUP">
    <property type="taxonomic scope" value="Eukaryota"/>
</dbReference>
<dbReference type="GO" id="GO:0003677">
    <property type="term" value="F:DNA binding"/>
    <property type="evidence" value="ECO:0007669"/>
    <property type="project" value="TreeGrafter"/>
</dbReference>
<protein>
    <submittedName>
        <fullName evidence="1">Uncharacterized protein</fullName>
    </submittedName>
</protein>
<dbReference type="AlphaFoldDB" id="G1PZQ8"/>
<evidence type="ECO:0000313" key="2">
    <source>
        <dbReference type="Proteomes" id="UP000001074"/>
    </source>
</evidence>
<reference evidence="1 2" key="1">
    <citation type="journal article" date="2011" name="Nature">
        <title>A high-resolution map of human evolutionary constraint using 29 mammals.</title>
        <authorList>
            <person name="Lindblad-Toh K."/>
            <person name="Garber M."/>
            <person name="Zuk O."/>
            <person name="Lin M.F."/>
            <person name="Parker B.J."/>
            <person name="Washietl S."/>
            <person name="Kheradpour P."/>
            <person name="Ernst J."/>
            <person name="Jordan G."/>
            <person name="Mauceli E."/>
            <person name="Ward L.D."/>
            <person name="Lowe C.B."/>
            <person name="Holloway A.K."/>
            <person name="Clamp M."/>
            <person name="Gnerre S."/>
            <person name="Alfoldi J."/>
            <person name="Beal K."/>
            <person name="Chang J."/>
            <person name="Clawson H."/>
            <person name="Cuff J."/>
            <person name="Di Palma F."/>
            <person name="Fitzgerald S."/>
            <person name="Flicek P."/>
            <person name="Guttman M."/>
            <person name="Hubisz M.J."/>
            <person name="Jaffe D.B."/>
            <person name="Jungreis I."/>
            <person name="Kent W.J."/>
            <person name="Kostka D."/>
            <person name="Lara M."/>
            <person name="Martins A.L."/>
            <person name="Massingham T."/>
            <person name="Moltke I."/>
            <person name="Raney B.J."/>
            <person name="Rasmussen M.D."/>
            <person name="Robinson J."/>
            <person name="Stark A."/>
            <person name="Vilella A.J."/>
            <person name="Wen J."/>
            <person name="Xie X."/>
            <person name="Zody M.C."/>
            <person name="Baldwin J."/>
            <person name="Bloom T."/>
            <person name="Chin C.W."/>
            <person name="Heiman D."/>
            <person name="Nicol R."/>
            <person name="Nusbaum C."/>
            <person name="Young S."/>
            <person name="Wilkinson J."/>
            <person name="Worley K.C."/>
            <person name="Kovar C.L."/>
            <person name="Muzny D.M."/>
            <person name="Gibbs R.A."/>
            <person name="Cree A."/>
            <person name="Dihn H.H."/>
            <person name="Fowler G."/>
            <person name="Jhangiani S."/>
            <person name="Joshi V."/>
            <person name="Lee S."/>
            <person name="Lewis L.R."/>
            <person name="Nazareth L.V."/>
            <person name="Okwuonu G."/>
            <person name="Santibanez J."/>
            <person name="Warren W.C."/>
            <person name="Mardis E.R."/>
            <person name="Weinstock G.M."/>
            <person name="Wilson R.K."/>
            <person name="Delehaunty K."/>
            <person name="Dooling D."/>
            <person name="Fronik C."/>
            <person name="Fulton L."/>
            <person name="Fulton B."/>
            <person name="Graves T."/>
            <person name="Minx P."/>
            <person name="Sodergren E."/>
            <person name="Birney E."/>
            <person name="Margulies E.H."/>
            <person name="Herrero J."/>
            <person name="Green E.D."/>
            <person name="Haussler D."/>
            <person name="Siepel A."/>
            <person name="Goldman N."/>
            <person name="Pollard K.S."/>
            <person name="Pedersen J.S."/>
            <person name="Lander E.S."/>
            <person name="Kellis M."/>
        </authorList>
    </citation>
    <scope>NUCLEOTIDE SEQUENCE [LARGE SCALE GENOMIC DNA]</scope>
</reference>
<keyword evidence="2" id="KW-1185">Reference proteome</keyword>
<reference evidence="1" key="2">
    <citation type="submission" date="2025-08" db="UniProtKB">
        <authorList>
            <consortium name="Ensembl"/>
        </authorList>
    </citation>
    <scope>IDENTIFICATION</scope>
</reference>
<accession>G1PZQ8</accession>
<dbReference type="Ensembl" id="ENSMLUT00000030385.1">
    <property type="protein sequence ID" value="ENSMLUP00000016940.1"/>
    <property type="gene ID" value="ENSMLUG00000029278.1"/>
</dbReference>
<sequence>SREGSMAAMGFEEFSAPPCSELVQPLLFGGHILESELETEVKFVSGSLGSSSLQEVDKEEEAVQGQWPWCQGELNCRKYQVLGRHCREIEQVLNRLHQASQLTILLE</sequence>
<proteinExistence type="predicted"/>
<dbReference type="GeneTree" id="ENSGT00940000169414"/>
<reference evidence="1" key="3">
    <citation type="submission" date="2025-09" db="UniProtKB">
        <authorList>
            <consortium name="Ensembl"/>
        </authorList>
    </citation>
    <scope>IDENTIFICATION</scope>
</reference>
<dbReference type="Proteomes" id="UP000001074">
    <property type="component" value="Unassembled WGS sequence"/>
</dbReference>
<dbReference type="GO" id="GO:0043065">
    <property type="term" value="P:positive regulation of apoptotic process"/>
    <property type="evidence" value="ECO:0007669"/>
    <property type="project" value="TreeGrafter"/>
</dbReference>
<dbReference type="InParanoid" id="G1PZQ8"/>
<dbReference type="InterPro" id="IPR033555">
    <property type="entry name" value="TFPT"/>
</dbReference>
<name>G1PZQ8_MYOLU</name>
<dbReference type="PANTHER" id="PTHR35084:SF1">
    <property type="entry name" value="TCF3 FUSION PARTNER"/>
    <property type="match status" value="1"/>
</dbReference>
<dbReference type="GO" id="GO:0097190">
    <property type="term" value="P:apoptotic signaling pathway"/>
    <property type="evidence" value="ECO:0007669"/>
    <property type="project" value="TreeGrafter"/>
</dbReference>
<dbReference type="HOGENOM" id="CLU_2235653_0_0_1"/>
<dbReference type="PANTHER" id="PTHR35084">
    <property type="entry name" value="TCF3 FUSION PARTNER"/>
    <property type="match status" value="1"/>
</dbReference>